<dbReference type="EMBL" id="JAERRJ010000005">
    <property type="protein sequence ID" value="MBL1075823.1"/>
    <property type="molecule type" value="Genomic_DNA"/>
</dbReference>
<organism evidence="1 2">
    <name type="scientific">Nocardia acididurans</name>
    <dbReference type="NCBI Taxonomy" id="2802282"/>
    <lineage>
        <taxon>Bacteria</taxon>
        <taxon>Bacillati</taxon>
        <taxon>Actinomycetota</taxon>
        <taxon>Actinomycetes</taxon>
        <taxon>Mycobacteriales</taxon>
        <taxon>Nocardiaceae</taxon>
        <taxon>Nocardia</taxon>
    </lineage>
</organism>
<keyword evidence="2" id="KW-1185">Reference proteome</keyword>
<name>A0ABS1M591_9NOCA</name>
<gene>
    <name evidence="1" type="ORF">JK358_15615</name>
</gene>
<evidence type="ECO:0000313" key="1">
    <source>
        <dbReference type="EMBL" id="MBL1075823.1"/>
    </source>
</evidence>
<protein>
    <recommendedName>
        <fullName evidence="3">Resolvase/invertase-type recombinase catalytic domain-containing protein</fullName>
    </recommendedName>
</protein>
<proteinExistence type="predicted"/>
<accession>A0ABS1M591</accession>
<sequence length="57" mass="6268">MLYLLAETCQHAGQVDVLRESRRTGRLTVGQSKYGARRYGVLGETRGHHAGIPLANC</sequence>
<reference evidence="1 2" key="1">
    <citation type="submission" date="2021-01" db="EMBL/GenBank/DDBJ databases">
        <title>WGS of actinomycetes isolated from Thailand.</title>
        <authorList>
            <person name="Thawai C."/>
        </authorList>
    </citation>
    <scope>NUCLEOTIDE SEQUENCE [LARGE SCALE GENOMIC DNA]</scope>
    <source>
        <strain evidence="1 2">LPG 2</strain>
    </source>
</reference>
<evidence type="ECO:0008006" key="3">
    <source>
        <dbReference type="Google" id="ProtNLM"/>
    </source>
</evidence>
<comment type="caution">
    <text evidence="1">The sequence shown here is derived from an EMBL/GenBank/DDBJ whole genome shotgun (WGS) entry which is preliminary data.</text>
</comment>
<dbReference type="Proteomes" id="UP000602198">
    <property type="component" value="Unassembled WGS sequence"/>
</dbReference>
<evidence type="ECO:0000313" key="2">
    <source>
        <dbReference type="Proteomes" id="UP000602198"/>
    </source>
</evidence>